<dbReference type="RefSeq" id="WP_015759575.1">
    <property type="nucleotide sequence ID" value="NC_013216.1"/>
</dbReference>
<name>C8VZG0_DESAS</name>
<protein>
    <recommendedName>
        <fullName evidence="3">Phage protein, HK97 gp10 family</fullName>
    </recommendedName>
</protein>
<dbReference type="Proteomes" id="UP000002217">
    <property type="component" value="Chromosome"/>
</dbReference>
<evidence type="ECO:0000313" key="2">
    <source>
        <dbReference type="Proteomes" id="UP000002217"/>
    </source>
</evidence>
<accession>C8VZG0</accession>
<reference evidence="1 2" key="1">
    <citation type="journal article" date="2009" name="Stand. Genomic Sci.">
        <title>Complete genome sequence of Desulfotomaculum acetoxidans type strain (5575).</title>
        <authorList>
            <person name="Spring S."/>
            <person name="Lapidus A."/>
            <person name="Schroder M."/>
            <person name="Gleim D."/>
            <person name="Sims D."/>
            <person name="Meincke L."/>
            <person name="Glavina Del Rio T."/>
            <person name="Tice H."/>
            <person name="Copeland A."/>
            <person name="Cheng J.F."/>
            <person name="Lucas S."/>
            <person name="Chen F."/>
            <person name="Nolan M."/>
            <person name="Bruce D."/>
            <person name="Goodwin L."/>
            <person name="Pitluck S."/>
            <person name="Ivanova N."/>
            <person name="Mavromatis K."/>
            <person name="Mikhailova N."/>
            <person name="Pati A."/>
            <person name="Chen A."/>
            <person name="Palaniappan K."/>
            <person name="Land M."/>
            <person name="Hauser L."/>
            <person name="Chang Y.J."/>
            <person name="Jeffries C.D."/>
            <person name="Chain P."/>
            <person name="Saunders E."/>
            <person name="Brettin T."/>
            <person name="Detter J.C."/>
            <person name="Goker M."/>
            <person name="Bristow J."/>
            <person name="Eisen J.A."/>
            <person name="Markowitz V."/>
            <person name="Hugenholtz P."/>
            <person name="Kyrpides N.C."/>
            <person name="Klenk H.P."/>
            <person name="Han C."/>
        </authorList>
    </citation>
    <scope>NUCLEOTIDE SEQUENCE [LARGE SCALE GENOMIC DNA]</scope>
    <source>
        <strain evidence="2">ATCC 49208 / DSM 771 / VKM B-1644</strain>
    </source>
</reference>
<dbReference type="HOGENOM" id="CLU_149871_0_0_9"/>
<organism evidence="1 2">
    <name type="scientific">Desulfofarcimen acetoxidans (strain ATCC 49208 / DSM 771 / KCTC 5769 / VKM B-1644 / 5575)</name>
    <name type="common">Desulfotomaculum acetoxidans</name>
    <dbReference type="NCBI Taxonomy" id="485916"/>
    <lineage>
        <taxon>Bacteria</taxon>
        <taxon>Bacillati</taxon>
        <taxon>Bacillota</taxon>
        <taxon>Clostridia</taxon>
        <taxon>Eubacteriales</taxon>
        <taxon>Peptococcaceae</taxon>
        <taxon>Desulfofarcimen</taxon>
    </lineage>
</organism>
<dbReference type="STRING" id="485916.Dtox_4238"/>
<dbReference type="AlphaFoldDB" id="C8VZG0"/>
<evidence type="ECO:0008006" key="3">
    <source>
        <dbReference type="Google" id="ProtNLM"/>
    </source>
</evidence>
<dbReference type="KEGG" id="dae:Dtox_4238"/>
<sequence length="143" mass="15951">MGFGDKAIEHTERKIVGLYALLQSFTGLLESYAKEHASWVDRTGHARQGIHAGVEDHGEEIVLYLAHGKEYGSYLETGTGIHGPQGKPYKIVPKDKKALFWTGAPHPVNEVLHPGMKAHPIIAPAIDVHIPRIRKNILDYWED</sequence>
<gene>
    <name evidence="1" type="ordered locus">Dtox_4238</name>
</gene>
<dbReference type="OrthoDB" id="1684528at2"/>
<evidence type="ECO:0000313" key="1">
    <source>
        <dbReference type="EMBL" id="ACV64905.1"/>
    </source>
</evidence>
<proteinExistence type="predicted"/>
<dbReference type="eggNOG" id="COG5005">
    <property type="taxonomic scope" value="Bacteria"/>
</dbReference>
<keyword evidence="2" id="KW-1185">Reference proteome</keyword>
<dbReference type="EMBL" id="CP001720">
    <property type="protein sequence ID" value="ACV64905.1"/>
    <property type="molecule type" value="Genomic_DNA"/>
</dbReference>